<dbReference type="Proteomes" id="UP000245464">
    <property type="component" value="Chromosome 1"/>
</dbReference>
<feature type="transmembrane region" description="Helical" evidence="6">
    <location>
        <begin position="138"/>
        <end position="159"/>
    </location>
</feature>
<feature type="transmembrane region" description="Helical" evidence="6">
    <location>
        <begin position="512"/>
        <end position="534"/>
    </location>
</feature>
<reference evidence="9" key="2">
    <citation type="submission" date="2021-05" db="EMBL/GenBank/DDBJ databases">
        <authorList>
            <person name="Moolhuijzen P.M."/>
            <person name="Moffat C.S."/>
        </authorList>
    </citation>
    <scope>NUCLEOTIDE SEQUENCE</scope>
    <source>
        <strain evidence="9">86-124</strain>
    </source>
</reference>
<keyword evidence="2" id="KW-0813">Transport</keyword>
<feature type="transmembrane region" description="Helical" evidence="6">
    <location>
        <begin position="198"/>
        <end position="221"/>
    </location>
</feature>
<dbReference type="GO" id="GO:0022857">
    <property type="term" value="F:transmembrane transporter activity"/>
    <property type="evidence" value="ECO:0007669"/>
    <property type="project" value="InterPro"/>
</dbReference>
<feature type="transmembrane region" description="Helical" evidence="6">
    <location>
        <begin position="45"/>
        <end position="71"/>
    </location>
</feature>
<evidence type="ECO:0000313" key="11">
    <source>
        <dbReference type="Proteomes" id="UP000249757"/>
    </source>
</evidence>
<name>A0A2W1DCS2_9PLEO</name>
<evidence type="ECO:0000313" key="9">
    <source>
        <dbReference type="EMBL" id="KAI1517781.1"/>
    </source>
</evidence>
<comment type="caution">
    <text evidence="9">The sequence shown here is derived from an EMBL/GenBank/DDBJ whole genome shotgun (WGS) entry which is preliminary data.</text>
</comment>
<dbReference type="AlphaFoldDB" id="A0A2W1DCS2"/>
<dbReference type="CDD" id="cd17502">
    <property type="entry name" value="MFS_Azr1_MDR_like"/>
    <property type="match status" value="1"/>
</dbReference>
<evidence type="ECO:0000313" key="10">
    <source>
        <dbReference type="Proteomes" id="UP000245464"/>
    </source>
</evidence>
<feature type="transmembrane region" description="Helical" evidence="6">
    <location>
        <begin position="267"/>
        <end position="286"/>
    </location>
</feature>
<accession>A0A2W1DCS2</accession>
<dbReference type="Pfam" id="PF07690">
    <property type="entry name" value="MFS_1"/>
    <property type="match status" value="1"/>
</dbReference>
<dbReference type="EMBL" id="NQIK02000001">
    <property type="protein sequence ID" value="KAF7578536.1"/>
    <property type="molecule type" value="Genomic_DNA"/>
</dbReference>
<keyword evidence="3 6" id="KW-0812">Transmembrane</keyword>
<dbReference type="OMA" id="LTFWRHY"/>
<evidence type="ECO:0000313" key="8">
    <source>
        <dbReference type="EMBL" id="KAF7578536.1"/>
    </source>
</evidence>
<feature type="transmembrane region" description="Helical" evidence="6">
    <location>
        <begin position="307"/>
        <end position="327"/>
    </location>
</feature>
<dbReference type="PROSITE" id="PS50850">
    <property type="entry name" value="MFS"/>
    <property type="match status" value="1"/>
</dbReference>
<dbReference type="SUPFAM" id="SSF103473">
    <property type="entry name" value="MFS general substrate transporter"/>
    <property type="match status" value="1"/>
</dbReference>
<sequence length="547" mass="58270">MSIQDLAVSDEPIELTNRNSPNLSTRPIGLENTALIPQYPRGIRLVLITIGLVLSVFLAALDSTIIATAIPSITSQLGSISNIAWYGSSYSITNTAFQSVWGKAYQYFNLKVTFLCAIAVFEIGNVICATAPSSEVLIFGRIVAGGGGGGIMTGAFIIIAMTAGPEYRAAYMGIGGLTFGCASVVGPLLGGALTDGPGWTWCFWINLPIGFGAALMMMMCFKNPGKPKEAPLHEKLFNLDLNGAVILSGCFTCFIMAMHWAGTMSWTSARVIGSFFGFAGLMVCFVGNEYAMGSKAMVQAHLFKNKLVFANLLYSFFLAGAFFPLMYTLPIEFQSVNNNTASQSGVRLIPLVLGVSTFTLVSNGLLTFWRHYKPFLLIGALFAVAGNAKIYTLDASTPTRDWVGYEFLTAIGVGLSLQIPMIANQALVSAEDLSAATSMSLFMENCGTVLFVASSEAAFTSGLMRSITQSLSQADVDMVLDAGATKIRNSFTGIELEDVLGGYLEGCKTSHLVTVACGVMAGAISLANAGPAAVKEVRRRMKKSHER</sequence>
<feature type="transmembrane region" description="Helical" evidence="6">
    <location>
        <begin position="112"/>
        <end position="132"/>
    </location>
</feature>
<keyword evidence="5 6" id="KW-0472">Membrane</keyword>
<dbReference type="Proteomes" id="UP000249757">
    <property type="component" value="Unassembled WGS sequence"/>
</dbReference>
<dbReference type="GO" id="GO:0005886">
    <property type="term" value="C:plasma membrane"/>
    <property type="evidence" value="ECO:0007669"/>
    <property type="project" value="TreeGrafter"/>
</dbReference>
<feature type="transmembrane region" description="Helical" evidence="6">
    <location>
        <begin position="375"/>
        <end position="393"/>
    </location>
</feature>
<dbReference type="Gene3D" id="1.20.1250.20">
    <property type="entry name" value="MFS general substrate transporter like domains"/>
    <property type="match status" value="1"/>
</dbReference>
<feature type="domain" description="Major facilitator superfamily (MFS) profile" evidence="7">
    <location>
        <begin position="48"/>
        <end position="547"/>
    </location>
</feature>
<reference evidence="8 10" key="1">
    <citation type="journal article" date="2018" name="BMC Genomics">
        <title>Comparative genomics of the wheat fungal pathogen Pyrenophora tritici-repentis reveals chromosomal variations and genome plasticity.</title>
        <authorList>
            <person name="Moolhuijzen P."/>
            <person name="See P.T."/>
            <person name="Hane J.K."/>
            <person name="Shi G."/>
            <person name="Liu Z."/>
            <person name="Oliver R.P."/>
            <person name="Moffat C.S."/>
        </authorList>
    </citation>
    <scope>NUCLEOTIDE SEQUENCE [LARGE SCALE GENOMIC DNA]</scope>
    <source>
        <strain evidence="8">M4</strain>
    </source>
</reference>
<feature type="transmembrane region" description="Helical" evidence="6">
    <location>
        <begin position="241"/>
        <end position="261"/>
    </location>
</feature>
<dbReference type="InterPro" id="IPR011701">
    <property type="entry name" value="MFS"/>
</dbReference>
<evidence type="ECO:0000256" key="4">
    <source>
        <dbReference type="ARBA" id="ARBA00022989"/>
    </source>
</evidence>
<keyword evidence="4 6" id="KW-1133">Transmembrane helix</keyword>
<gene>
    <name evidence="9" type="ORF">Ptr86124_003082</name>
    <name evidence="8" type="ORF">PtrM4_027760</name>
</gene>
<reference evidence="11" key="4">
    <citation type="journal article" date="2022" name="Microb. Genom.">
        <title>A global pangenome for the wheat fungal pathogen Pyrenophora tritici-repentis and prediction of effector protein structural homology.</title>
        <authorList>
            <person name="Moolhuijzen P.M."/>
            <person name="See P.T."/>
            <person name="Shi G."/>
            <person name="Powell H.R."/>
            <person name="Cockram J."/>
            <person name="Jorgensen L.N."/>
            <person name="Benslimane H."/>
            <person name="Strelkov S.E."/>
            <person name="Turner J."/>
            <person name="Liu Z."/>
            <person name="Moffat C.S."/>
        </authorList>
    </citation>
    <scope>NUCLEOTIDE SEQUENCE [LARGE SCALE GENOMIC DNA]</scope>
</reference>
<dbReference type="InterPro" id="IPR036259">
    <property type="entry name" value="MFS_trans_sf"/>
</dbReference>
<evidence type="ECO:0000256" key="2">
    <source>
        <dbReference type="ARBA" id="ARBA00022448"/>
    </source>
</evidence>
<evidence type="ECO:0000256" key="5">
    <source>
        <dbReference type="ARBA" id="ARBA00023136"/>
    </source>
</evidence>
<comment type="subcellular location">
    <subcellularLocation>
        <location evidence="1">Membrane</location>
        <topology evidence="1">Multi-pass membrane protein</topology>
    </subcellularLocation>
</comment>
<evidence type="ECO:0000256" key="1">
    <source>
        <dbReference type="ARBA" id="ARBA00004141"/>
    </source>
</evidence>
<feature type="transmembrane region" description="Helical" evidence="6">
    <location>
        <begin position="171"/>
        <end position="192"/>
    </location>
</feature>
<organism evidence="9 11">
    <name type="scientific">Pyrenophora tritici-repentis</name>
    <dbReference type="NCBI Taxonomy" id="45151"/>
    <lineage>
        <taxon>Eukaryota</taxon>
        <taxon>Fungi</taxon>
        <taxon>Dikarya</taxon>
        <taxon>Ascomycota</taxon>
        <taxon>Pezizomycotina</taxon>
        <taxon>Dothideomycetes</taxon>
        <taxon>Pleosporomycetidae</taxon>
        <taxon>Pleosporales</taxon>
        <taxon>Pleosporineae</taxon>
        <taxon>Pleosporaceae</taxon>
        <taxon>Pyrenophora</taxon>
    </lineage>
</organism>
<dbReference type="PANTHER" id="PTHR23501:SF177">
    <property type="entry name" value="MAJOR FACILITATOR SUPERFAMILY (MFS) PROFILE DOMAIN-CONTAINING PROTEIN-RELATED"/>
    <property type="match status" value="1"/>
</dbReference>
<evidence type="ECO:0000259" key="7">
    <source>
        <dbReference type="PROSITE" id="PS50850"/>
    </source>
</evidence>
<evidence type="ECO:0000256" key="3">
    <source>
        <dbReference type="ARBA" id="ARBA00022692"/>
    </source>
</evidence>
<keyword evidence="11" id="KW-1185">Reference proteome</keyword>
<dbReference type="OrthoDB" id="10021397at2759"/>
<protein>
    <submittedName>
        <fullName evidence="9">MFS gliotoxin efflux transporter GliA</fullName>
    </submittedName>
    <submittedName>
        <fullName evidence="8">ProP, Permease major facilitator superfamily</fullName>
    </submittedName>
</protein>
<proteinExistence type="predicted"/>
<feature type="transmembrane region" description="Helical" evidence="6">
    <location>
        <begin position="347"/>
        <end position="368"/>
    </location>
</feature>
<dbReference type="InterPro" id="IPR020846">
    <property type="entry name" value="MFS_dom"/>
</dbReference>
<evidence type="ECO:0000256" key="6">
    <source>
        <dbReference type="SAM" id="Phobius"/>
    </source>
</evidence>
<dbReference type="EMBL" id="NRDI02000003">
    <property type="protein sequence ID" value="KAI1517781.1"/>
    <property type="molecule type" value="Genomic_DNA"/>
</dbReference>
<reference evidence="9" key="3">
    <citation type="journal article" date="2022" name="bioRxiv">
        <title>A global pangenome for the wheat fungal pathogen Pyrenophora tritici-repentis and prediction of effector protein structural homology.</title>
        <authorList>
            <person name="Moolhuijzen P."/>
            <person name="See P.T."/>
            <person name="Shi G."/>
            <person name="Powell H.R."/>
            <person name="Cockram J."/>
            <person name="Jorgensen L.N."/>
            <person name="Benslimane H."/>
            <person name="Strelkov S.E."/>
            <person name="Turner J."/>
            <person name="Liu Z."/>
            <person name="Moffat C.S."/>
        </authorList>
    </citation>
    <scope>NUCLEOTIDE SEQUENCE</scope>
    <source>
        <strain evidence="9">86-124</strain>
    </source>
</reference>
<dbReference type="PANTHER" id="PTHR23501">
    <property type="entry name" value="MAJOR FACILITATOR SUPERFAMILY"/>
    <property type="match status" value="1"/>
</dbReference>